<dbReference type="SUPFAM" id="SSF53254">
    <property type="entry name" value="Phosphoglycerate mutase-like"/>
    <property type="match status" value="1"/>
</dbReference>
<name>A0ABT9NNP5_9ACTN</name>
<dbReference type="PANTHER" id="PTHR48100:SF51">
    <property type="entry name" value="PHOSPHOGLYCERATE MUTASE"/>
    <property type="match status" value="1"/>
</dbReference>
<gene>
    <name evidence="2" type="ORF">J2S59_001494</name>
</gene>
<dbReference type="Gene3D" id="3.40.50.1240">
    <property type="entry name" value="Phosphoglycerate mutase-like"/>
    <property type="match status" value="1"/>
</dbReference>
<comment type="caution">
    <text evidence="2">The sequence shown here is derived from an EMBL/GenBank/DDBJ whole genome shotgun (WGS) entry which is preliminary data.</text>
</comment>
<dbReference type="Pfam" id="PF00300">
    <property type="entry name" value="His_Phos_1"/>
    <property type="match status" value="1"/>
</dbReference>
<evidence type="ECO:0000256" key="1">
    <source>
        <dbReference type="SAM" id="MobiDB-lite"/>
    </source>
</evidence>
<evidence type="ECO:0000313" key="2">
    <source>
        <dbReference type="EMBL" id="MDP9821685.1"/>
    </source>
</evidence>
<sequence length="251" mass="27662">MSQTIVHLLRHGEVHNPEGILYGRASGYRLSTLGNTMAQRVADVIGERDITHLVSSPLERAQQTAAPLAAARNLEVSIDERIIESENVFAGRPFSVSAGLLLRPSVWRHMWNPFRPSWGEPYKEIAARMMAAVHDARAVAEGHEAVLVSHQLPIWTTRLHVEERPFFHDPRKRQCTLCSLTSLHFEDDRVVRVTYSEPAGDLIPAAARGAAFSAGADDPAEVEKAVEEAERAANAPDDVPTDTPPDDSSRP</sequence>
<feature type="region of interest" description="Disordered" evidence="1">
    <location>
        <begin position="211"/>
        <end position="251"/>
    </location>
</feature>
<organism evidence="2 3">
    <name type="scientific">Nocardioides massiliensis</name>
    <dbReference type="NCBI Taxonomy" id="1325935"/>
    <lineage>
        <taxon>Bacteria</taxon>
        <taxon>Bacillati</taxon>
        <taxon>Actinomycetota</taxon>
        <taxon>Actinomycetes</taxon>
        <taxon>Propionibacteriales</taxon>
        <taxon>Nocardioidaceae</taxon>
        <taxon>Nocardioides</taxon>
    </lineage>
</organism>
<dbReference type="InterPro" id="IPR050275">
    <property type="entry name" value="PGM_Phosphatase"/>
</dbReference>
<dbReference type="InterPro" id="IPR013078">
    <property type="entry name" value="His_Pase_superF_clade-1"/>
</dbReference>
<dbReference type="EMBL" id="JAUSQM010000001">
    <property type="protein sequence ID" value="MDP9821685.1"/>
    <property type="molecule type" value="Genomic_DNA"/>
</dbReference>
<dbReference type="SMART" id="SM00855">
    <property type="entry name" value="PGAM"/>
    <property type="match status" value="1"/>
</dbReference>
<feature type="compositionally biased region" description="Basic and acidic residues" evidence="1">
    <location>
        <begin position="221"/>
        <end position="231"/>
    </location>
</feature>
<accession>A0ABT9NNP5</accession>
<reference evidence="2 3" key="1">
    <citation type="submission" date="2023-07" db="EMBL/GenBank/DDBJ databases">
        <title>Sequencing the genomes of 1000 actinobacteria strains.</title>
        <authorList>
            <person name="Klenk H.-P."/>
        </authorList>
    </citation>
    <scope>NUCLEOTIDE SEQUENCE [LARGE SCALE GENOMIC DNA]</scope>
    <source>
        <strain evidence="2 3">GD13</strain>
    </source>
</reference>
<evidence type="ECO:0000313" key="3">
    <source>
        <dbReference type="Proteomes" id="UP001240447"/>
    </source>
</evidence>
<dbReference type="PANTHER" id="PTHR48100">
    <property type="entry name" value="BROAD-SPECIFICITY PHOSPHATASE YOR283W-RELATED"/>
    <property type="match status" value="1"/>
</dbReference>
<dbReference type="Proteomes" id="UP001240447">
    <property type="component" value="Unassembled WGS sequence"/>
</dbReference>
<protein>
    <submittedName>
        <fullName evidence="2">Broad specificity phosphatase PhoE</fullName>
    </submittedName>
</protein>
<keyword evidence="3" id="KW-1185">Reference proteome</keyword>
<proteinExistence type="predicted"/>
<dbReference type="InterPro" id="IPR029033">
    <property type="entry name" value="His_PPase_superfam"/>
</dbReference>
<dbReference type="CDD" id="cd07067">
    <property type="entry name" value="HP_PGM_like"/>
    <property type="match status" value="1"/>
</dbReference>